<dbReference type="Gene3D" id="2.102.10.10">
    <property type="entry name" value="Rieske [2Fe-2S] iron-sulphur domain"/>
    <property type="match status" value="1"/>
</dbReference>
<evidence type="ECO:0000259" key="5">
    <source>
        <dbReference type="PROSITE" id="PS51296"/>
    </source>
</evidence>
<evidence type="ECO:0000256" key="3">
    <source>
        <dbReference type="ARBA" id="ARBA00023004"/>
    </source>
</evidence>
<name>A0AA97FJJ5_9MICO</name>
<keyword evidence="7" id="KW-1185">Reference proteome</keyword>
<keyword evidence="2" id="KW-0479">Metal-binding</keyword>
<dbReference type="AlphaFoldDB" id="A0AA97FJJ5"/>
<keyword evidence="6" id="KW-0560">Oxidoreductase</keyword>
<dbReference type="GO" id="GO:0008695">
    <property type="term" value="F:3-phenylpropionate dioxygenase activity"/>
    <property type="evidence" value="ECO:0007669"/>
    <property type="project" value="UniProtKB-EC"/>
</dbReference>
<evidence type="ECO:0000256" key="1">
    <source>
        <dbReference type="ARBA" id="ARBA00022714"/>
    </source>
</evidence>
<accession>A0AA97FJJ5</accession>
<protein>
    <submittedName>
        <fullName evidence="6">Bifunctional 3-phenylpropionate/cinnamic acid dioxygenase ferredoxin subunit</fullName>
        <ecNumber evidence="6">1.14.12.19</ecNumber>
    </submittedName>
</protein>
<dbReference type="NCBIfam" id="NF007422">
    <property type="entry name" value="PRK09965.1"/>
    <property type="match status" value="1"/>
</dbReference>
<evidence type="ECO:0000256" key="4">
    <source>
        <dbReference type="ARBA" id="ARBA00023014"/>
    </source>
</evidence>
<proteinExistence type="predicted"/>
<dbReference type="PANTHER" id="PTHR21496">
    <property type="entry name" value="FERREDOXIN-RELATED"/>
    <property type="match status" value="1"/>
</dbReference>
<dbReference type="GO" id="GO:0004497">
    <property type="term" value="F:monooxygenase activity"/>
    <property type="evidence" value="ECO:0007669"/>
    <property type="project" value="UniProtKB-ARBA"/>
</dbReference>
<dbReference type="CDD" id="cd03528">
    <property type="entry name" value="Rieske_RO_ferredoxin"/>
    <property type="match status" value="1"/>
</dbReference>
<dbReference type="InterPro" id="IPR017941">
    <property type="entry name" value="Rieske_2Fe-2S"/>
</dbReference>
<evidence type="ECO:0000256" key="2">
    <source>
        <dbReference type="ARBA" id="ARBA00022723"/>
    </source>
</evidence>
<sequence>MLRICSLDELTDDEGIRIDAVSPPIAVFLTSEGEVCALDDTCTHQDASLAEGWVEGGRVECPLHASTFSLRTGEVDAPPATRGVRAHQVEVIDGEVFVELSTAEPNLPPGVVY</sequence>
<dbReference type="EC" id="1.14.12.19" evidence="6"/>
<dbReference type="Pfam" id="PF00355">
    <property type="entry name" value="Rieske"/>
    <property type="match status" value="1"/>
</dbReference>
<dbReference type="InterPro" id="IPR036922">
    <property type="entry name" value="Rieske_2Fe-2S_sf"/>
</dbReference>
<organism evidence="6 7">
    <name type="scientific">Microbacterium betulae</name>
    <dbReference type="NCBI Taxonomy" id="2981139"/>
    <lineage>
        <taxon>Bacteria</taxon>
        <taxon>Bacillati</taxon>
        <taxon>Actinomycetota</taxon>
        <taxon>Actinomycetes</taxon>
        <taxon>Micrococcales</taxon>
        <taxon>Microbacteriaceae</taxon>
        <taxon>Microbacterium</taxon>
    </lineage>
</organism>
<dbReference type="EMBL" id="CP118157">
    <property type="protein sequence ID" value="WOF23450.1"/>
    <property type="molecule type" value="Genomic_DNA"/>
</dbReference>
<feature type="domain" description="Rieske" evidence="5">
    <location>
        <begin position="2"/>
        <end position="98"/>
    </location>
</feature>
<dbReference type="RefSeq" id="WP_317139922.1">
    <property type="nucleotide sequence ID" value="NZ_CP118157.1"/>
</dbReference>
<dbReference type="PROSITE" id="PS51296">
    <property type="entry name" value="RIESKE"/>
    <property type="match status" value="1"/>
</dbReference>
<reference evidence="6 7" key="1">
    <citation type="submission" date="2023-02" db="EMBL/GenBank/DDBJ databases">
        <title>Microbacterium betulae sp. nov., isolated from birch wood.</title>
        <authorList>
            <person name="Pasciak M."/>
            <person name="Pawlik K.J."/>
            <person name="Martynowski D."/>
            <person name="Laczmanski L."/>
            <person name="Ciekot J."/>
            <person name="Szponar B."/>
            <person name="Wojcik-Fatla A."/>
            <person name="Mackiewicz B."/>
            <person name="Farian E."/>
            <person name="Cholewa G."/>
            <person name="Cholewa A."/>
            <person name="Dutkiewicz J."/>
        </authorList>
    </citation>
    <scope>NUCLEOTIDE SEQUENCE [LARGE SCALE GENOMIC DNA]</scope>
    <source>
        <strain evidence="6 7">AB</strain>
    </source>
</reference>
<dbReference type="KEGG" id="mbet:N8K70_01875"/>
<keyword evidence="6" id="KW-0223">Dioxygenase</keyword>
<dbReference type="Proteomes" id="UP001305498">
    <property type="component" value="Chromosome"/>
</dbReference>
<dbReference type="GO" id="GO:0051537">
    <property type="term" value="F:2 iron, 2 sulfur cluster binding"/>
    <property type="evidence" value="ECO:0007669"/>
    <property type="project" value="UniProtKB-KW"/>
</dbReference>
<gene>
    <name evidence="6" type="ORF">N8K70_01875</name>
</gene>
<evidence type="ECO:0000313" key="7">
    <source>
        <dbReference type="Proteomes" id="UP001305498"/>
    </source>
</evidence>
<dbReference type="GO" id="GO:0046872">
    <property type="term" value="F:metal ion binding"/>
    <property type="evidence" value="ECO:0007669"/>
    <property type="project" value="UniProtKB-KW"/>
</dbReference>
<evidence type="ECO:0000313" key="6">
    <source>
        <dbReference type="EMBL" id="WOF23450.1"/>
    </source>
</evidence>
<dbReference type="PANTHER" id="PTHR21496:SF23">
    <property type="entry name" value="3-PHENYLPROPIONATE_CINNAMIC ACID DIOXYGENASE FERREDOXIN SUBUNIT"/>
    <property type="match status" value="1"/>
</dbReference>
<keyword evidence="4" id="KW-0411">Iron-sulfur</keyword>
<keyword evidence="1" id="KW-0001">2Fe-2S</keyword>
<dbReference type="SUPFAM" id="SSF50022">
    <property type="entry name" value="ISP domain"/>
    <property type="match status" value="1"/>
</dbReference>
<keyword evidence="3" id="KW-0408">Iron</keyword>